<dbReference type="InterPro" id="IPR050430">
    <property type="entry name" value="Peptidase_S1"/>
</dbReference>
<dbReference type="Gene3D" id="2.40.10.10">
    <property type="entry name" value="Trypsin-like serine proteases"/>
    <property type="match status" value="1"/>
</dbReference>
<organism evidence="6">
    <name type="scientific">Cyprideis torosa</name>
    <dbReference type="NCBI Taxonomy" id="163714"/>
    <lineage>
        <taxon>Eukaryota</taxon>
        <taxon>Metazoa</taxon>
        <taxon>Ecdysozoa</taxon>
        <taxon>Arthropoda</taxon>
        <taxon>Crustacea</taxon>
        <taxon>Oligostraca</taxon>
        <taxon>Ostracoda</taxon>
        <taxon>Podocopa</taxon>
        <taxon>Podocopida</taxon>
        <taxon>Cytherocopina</taxon>
        <taxon>Cytheroidea</taxon>
        <taxon>Cytherideidae</taxon>
        <taxon>Cyprideis</taxon>
    </lineage>
</organism>
<dbReference type="CDD" id="cd00190">
    <property type="entry name" value="Tryp_SPc"/>
    <property type="match status" value="1"/>
</dbReference>
<gene>
    <name evidence="6" type="ORF">CTOB1V02_LOCUS4737</name>
</gene>
<dbReference type="InterPro" id="IPR043504">
    <property type="entry name" value="Peptidase_S1_PA_chymotrypsin"/>
</dbReference>
<dbReference type="PROSITE" id="PS00134">
    <property type="entry name" value="TRYPSIN_HIS"/>
    <property type="match status" value="1"/>
</dbReference>
<keyword evidence="3" id="KW-0378">Hydrolase</keyword>
<keyword evidence="5" id="KW-1015">Disulfide bond</keyword>
<dbReference type="FunFam" id="2.40.10.10:FF:000166">
    <property type="entry name" value="Trypsin"/>
    <property type="match status" value="1"/>
</dbReference>
<dbReference type="OrthoDB" id="10059102at2759"/>
<dbReference type="InterPro" id="IPR018114">
    <property type="entry name" value="TRYPSIN_HIS"/>
</dbReference>
<dbReference type="SUPFAM" id="SSF50494">
    <property type="entry name" value="Trypsin-like serine proteases"/>
    <property type="match status" value="1"/>
</dbReference>
<dbReference type="GO" id="GO:0004252">
    <property type="term" value="F:serine-type endopeptidase activity"/>
    <property type="evidence" value="ECO:0007669"/>
    <property type="project" value="InterPro"/>
</dbReference>
<dbReference type="PANTHER" id="PTHR24276:SF91">
    <property type="entry name" value="AT26814P-RELATED"/>
    <property type="match status" value="1"/>
</dbReference>
<reference evidence="6" key="1">
    <citation type="submission" date="2020-11" db="EMBL/GenBank/DDBJ databases">
        <authorList>
            <person name="Tran Van P."/>
        </authorList>
    </citation>
    <scope>NUCLEOTIDE SEQUENCE</scope>
</reference>
<keyword evidence="2" id="KW-0645">Protease</keyword>
<dbReference type="PRINTS" id="PR00722">
    <property type="entry name" value="CHYMOTRYPSIN"/>
</dbReference>
<dbReference type="InterPro" id="IPR001314">
    <property type="entry name" value="Peptidase_S1A"/>
</dbReference>
<dbReference type="PROSITE" id="PS50240">
    <property type="entry name" value="TRYPSIN_DOM"/>
    <property type="match status" value="1"/>
</dbReference>
<dbReference type="EMBL" id="OB660944">
    <property type="protein sequence ID" value="CAD7226823.1"/>
    <property type="molecule type" value="Genomic_DNA"/>
</dbReference>
<dbReference type="InterPro" id="IPR001254">
    <property type="entry name" value="Trypsin_dom"/>
</dbReference>
<dbReference type="InterPro" id="IPR009003">
    <property type="entry name" value="Peptidase_S1_PA"/>
</dbReference>
<accession>A0A7R8WDD1</accession>
<name>A0A7R8WDD1_9CRUS</name>
<comment type="similarity">
    <text evidence="1">Belongs to the peptidase S1 family.</text>
</comment>
<dbReference type="SMART" id="SM00020">
    <property type="entry name" value="Tryp_SPc"/>
    <property type="match status" value="1"/>
</dbReference>
<dbReference type="AlphaFoldDB" id="A0A7R8WDD1"/>
<proteinExistence type="inferred from homology"/>
<keyword evidence="4" id="KW-0720">Serine protease</keyword>
<evidence type="ECO:0000256" key="4">
    <source>
        <dbReference type="ARBA" id="ARBA00022825"/>
    </source>
</evidence>
<evidence type="ECO:0000313" key="6">
    <source>
        <dbReference type="EMBL" id="CAD7226823.1"/>
    </source>
</evidence>
<dbReference type="Pfam" id="PF00089">
    <property type="entry name" value="Trypsin"/>
    <property type="match status" value="1"/>
</dbReference>
<protein>
    <submittedName>
        <fullName evidence="6">Uncharacterized protein</fullName>
    </submittedName>
</protein>
<dbReference type="GO" id="GO:0006508">
    <property type="term" value="P:proteolysis"/>
    <property type="evidence" value="ECO:0007669"/>
    <property type="project" value="UniProtKB-KW"/>
</dbReference>
<sequence>MRFNLSNDGRYASTCRMKDDALQPPLDETALLPDISESTASVSHARSQFRQRRGNDLAQVKVMQLHPSVGIQCHVNSKTRVNKESQGKPAMAAGRAITEQRFGFGIWQPWLAPRSTGKADVTPGSAPRANVPVKKAVPVMWQNRIINGEDASQSEFAYQVSLRRGFGIGSHTCGGSIIADQWILTAAHCLERNIGITGILYGDNGINDGEFIEQEQLIQHPSWNSNNIVYDYGLVKLSQQIPLDDENIAKRMKVSPRAAADGTSCTVTGWGATRPPSTTPSVMQQATQPVVGDPECRNRWPFGLAYQDDLYVCLEWTEQRTCFGDSGGPLVCDIDGDVQQIGVVSFGDSNCSSVSVFAEVNFVRDWINGECGGCLDS</sequence>
<evidence type="ECO:0000256" key="5">
    <source>
        <dbReference type="ARBA" id="ARBA00023157"/>
    </source>
</evidence>
<dbReference type="PANTHER" id="PTHR24276">
    <property type="entry name" value="POLYSERASE-RELATED"/>
    <property type="match status" value="1"/>
</dbReference>
<evidence type="ECO:0000256" key="1">
    <source>
        <dbReference type="ARBA" id="ARBA00007664"/>
    </source>
</evidence>
<evidence type="ECO:0000256" key="3">
    <source>
        <dbReference type="ARBA" id="ARBA00022801"/>
    </source>
</evidence>
<evidence type="ECO:0000256" key="2">
    <source>
        <dbReference type="ARBA" id="ARBA00022670"/>
    </source>
</evidence>